<dbReference type="SUPFAM" id="SSF55347">
    <property type="entry name" value="Glyceraldehyde-3-phosphate dehydrogenase-like, C-terminal domain"/>
    <property type="match status" value="1"/>
</dbReference>
<gene>
    <name evidence="10" type="primary">gdh</name>
    <name evidence="7" type="synonym">zwf</name>
    <name evidence="10" type="ORF">GCM10011510_09600</name>
</gene>
<feature type="binding site" evidence="7">
    <location>
        <position position="215"/>
    </location>
    <ligand>
        <name>substrate</name>
    </ligand>
</feature>
<dbReference type="Gene3D" id="3.40.50.720">
    <property type="entry name" value="NAD(P)-binding Rossmann-like Domain"/>
    <property type="match status" value="1"/>
</dbReference>
<feature type="binding site" evidence="7">
    <location>
        <position position="235"/>
    </location>
    <ligand>
        <name>substrate</name>
    </ligand>
</feature>
<dbReference type="InterPro" id="IPR001282">
    <property type="entry name" value="G6P_DH"/>
</dbReference>
<dbReference type="PANTHER" id="PTHR23429:SF0">
    <property type="entry name" value="GLUCOSE-6-PHOSPHATE 1-DEHYDROGENASE"/>
    <property type="match status" value="1"/>
</dbReference>
<reference evidence="10" key="2">
    <citation type="submission" date="2020-09" db="EMBL/GenBank/DDBJ databases">
        <authorList>
            <person name="Sun Q."/>
            <person name="Zhou Y."/>
        </authorList>
    </citation>
    <scope>NUCLEOTIDE SEQUENCE</scope>
    <source>
        <strain evidence="10">CGMCC 1.15533</strain>
    </source>
</reference>
<dbReference type="HAMAP" id="MF_00966">
    <property type="entry name" value="G6PD"/>
    <property type="match status" value="1"/>
</dbReference>
<feature type="active site" description="Proton acceptor" evidence="7">
    <location>
        <position position="240"/>
    </location>
</feature>
<dbReference type="Pfam" id="PF00479">
    <property type="entry name" value="G6PD_N"/>
    <property type="match status" value="1"/>
</dbReference>
<dbReference type="Gene3D" id="3.30.360.10">
    <property type="entry name" value="Dihydrodipicolinate Reductase, domain 2"/>
    <property type="match status" value="1"/>
</dbReference>
<keyword evidence="11" id="KW-1185">Reference proteome</keyword>
<dbReference type="PANTHER" id="PTHR23429">
    <property type="entry name" value="GLUCOSE-6-PHOSPHATE 1-DEHYDROGENASE G6PD"/>
    <property type="match status" value="1"/>
</dbReference>
<comment type="function">
    <text evidence="7">Catalyzes the oxidation of glucose 6-phosphate to 6-phosphogluconolactone.</text>
</comment>
<keyword evidence="3 7" id="KW-0313">Glucose metabolism</keyword>
<evidence type="ECO:0000256" key="7">
    <source>
        <dbReference type="HAMAP-Rule" id="MF_00966"/>
    </source>
</evidence>
<evidence type="ECO:0000256" key="6">
    <source>
        <dbReference type="ARBA" id="ARBA00023277"/>
    </source>
</evidence>
<dbReference type="InterPro" id="IPR022675">
    <property type="entry name" value="G6P_DH_C"/>
</dbReference>
<evidence type="ECO:0000256" key="1">
    <source>
        <dbReference type="ARBA" id="ARBA00004937"/>
    </source>
</evidence>
<comment type="catalytic activity">
    <reaction evidence="7">
        <text>D-glucose 6-phosphate + NADP(+) = 6-phospho-D-glucono-1,5-lactone + NADPH + H(+)</text>
        <dbReference type="Rhea" id="RHEA:15841"/>
        <dbReference type="ChEBI" id="CHEBI:15378"/>
        <dbReference type="ChEBI" id="CHEBI:57783"/>
        <dbReference type="ChEBI" id="CHEBI:57955"/>
        <dbReference type="ChEBI" id="CHEBI:58349"/>
        <dbReference type="ChEBI" id="CHEBI:61548"/>
        <dbReference type="EC" id="1.1.1.49"/>
    </reaction>
</comment>
<accession>A0A917A6S8</accession>
<dbReference type="PIRSF" id="PIRSF000110">
    <property type="entry name" value="G6PD"/>
    <property type="match status" value="1"/>
</dbReference>
<dbReference type="RefSeq" id="WP_068993158.1">
    <property type="nucleotide sequence ID" value="NZ_BMJN01000012.1"/>
</dbReference>
<dbReference type="InterPro" id="IPR019796">
    <property type="entry name" value="G6P_DH_AS"/>
</dbReference>
<dbReference type="GO" id="GO:0050661">
    <property type="term" value="F:NADP binding"/>
    <property type="evidence" value="ECO:0007669"/>
    <property type="project" value="UniProtKB-UniRule"/>
</dbReference>
<evidence type="ECO:0000256" key="3">
    <source>
        <dbReference type="ARBA" id="ARBA00022526"/>
    </source>
</evidence>
<evidence type="ECO:0000313" key="10">
    <source>
        <dbReference type="EMBL" id="GGE30443.1"/>
    </source>
</evidence>
<feature type="domain" description="Glucose-6-phosphate dehydrogenase C-terminal" evidence="9">
    <location>
        <begin position="189"/>
        <end position="481"/>
    </location>
</feature>
<evidence type="ECO:0000313" key="11">
    <source>
        <dbReference type="Proteomes" id="UP000660801"/>
    </source>
</evidence>
<feature type="binding site" evidence="7">
    <location>
        <position position="340"/>
    </location>
    <ligand>
        <name>substrate</name>
    </ligand>
</feature>
<dbReference type="Proteomes" id="UP000660801">
    <property type="component" value="Unassembled WGS sequence"/>
</dbReference>
<dbReference type="SUPFAM" id="SSF51735">
    <property type="entry name" value="NAD(P)-binding Rossmann-fold domains"/>
    <property type="match status" value="1"/>
</dbReference>
<comment type="pathway">
    <text evidence="1 7">Carbohydrate degradation; pentose phosphate pathway; D-ribulose 5-phosphate from D-glucose 6-phosphate (oxidative stage): step 1/3.</text>
</comment>
<dbReference type="NCBIfam" id="TIGR00871">
    <property type="entry name" value="zwf"/>
    <property type="match status" value="1"/>
</dbReference>
<protein>
    <recommendedName>
        <fullName evidence="7">Glucose-6-phosphate 1-dehydrogenase</fullName>
        <shortName evidence="7">G6PD</shortName>
        <ecNumber evidence="7">1.1.1.49</ecNumber>
    </recommendedName>
</protein>
<dbReference type="Pfam" id="PF02781">
    <property type="entry name" value="G6PD_C"/>
    <property type="match status" value="1"/>
</dbReference>
<feature type="binding site" evidence="7">
    <location>
        <position position="147"/>
    </location>
    <ligand>
        <name>NADP(+)</name>
        <dbReference type="ChEBI" id="CHEBI:58349"/>
    </ligand>
</feature>
<comment type="caution">
    <text evidence="7">Lacks conserved residue(s) required for the propagation of feature annotation.</text>
</comment>
<evidence type="ECO:0000256" key="5">
    <source>
        <dbReference type="ARBA" id="ARBA00023002"/>
    </source>
</evidence>
<keyword evidence="6 7" id="KW-0119">Carbohydrate metabolism</keyword>
<comment type="similarity">
    <text evidence="2 7">Belongs to the glucose-6-phosphate dehydrogenase family.</text>
</comment>
<dbReference type="PROSITE" id="PS00069">
    <property type="entry name" value="G6P_DEHYDROGENASE"/>
    <property type="match status" value="1"/>
</dbReference>
<dbReference type="InterPro" id="IPR022674">
    <property type="entry name" value="G6P_DH_NAD-bd"/>
</dbReference>
<dbReference type="GO" id="GO:0006006">
    <property type="term" value="P:glucose metabolic process"/>
    <property type="evidence" value="ECO:0007669"/>
    <property type="project" value="UniProtKB-KW"/>
</dbReference>
<dbReference type="GO" id="GO:0005829">
    <property type="term" value="C:cytosol"/>
    <property type="evidence" value="ECO:0007669"/>
    <property type="project" value="TreeGrafter"/>
</dbReference>
<dbReference type="PRINTS" id="PR00079">
    <property type="entry name" value="G6PDHDRGNASE"/>
</dbReference>
<reference evidence="10" key="1">
    <citation type="journal article" date="2014" name="Int. J. Syst. Evol. Microbiol.">
        <title>Complete genome sequence of Corynebacterium casei LMG S-19264T (=DSM 44701T), isolated from a smear-ripened cheese.</title>
        <authorList>
            <consortium name="US DOE Joint Genome Institute (JGI-PGF)"/>
            <person name="Walter F."/>
            <person name="Albersmeier A."/>
            <person name="Kalinowski J."/>
            <person name="Ruckert C."/>
        </authorList>
    </citation>
    <scope>NUCLEOTIDE SEQUENCE</scope>
    <source>
        <strain evidence="10">CGMCC 1.15533</strain>
    </source>
</reference>
<comment type="caution">
    <text evidence="10">The sequence shown here is derived from an EMBL/GenBank/DDBJ whole genome shotgun (WGS) entry which is preliminary data.</text>
</comment>
<dbReference type="GO" id="GO:0009051">
    <property type="term" value="P:pentose-phosphate shunt, oxidative branch"/>
    <property type="evidence" value="ECO:0007669"/>
    <property type="project" value="TreeGrafter"/>
</dbReference>
<evidence type="ECO:0000259" key="8">
    <source>
        <dbReference type="Pfam" id="PF00479"/>
    </source>
</evidence>
<keyword evidence="4 7" id="KW-0521">NADP</keyword>
<evidence type="ECO:0000259" key="9">
    <source>
        <dbReference type="Pfam" id="PF02781"/>
    </source>
</evidence>
<feature type="binding site" evidence="7">
    <location>
        <position position="181"/>
    </location>
    <ligand>
        <name>substrate</name>
    </ligand>
</feature>
<evidence type="ECO:0000256" key="2">
    <source>
        <dbReference type="ARBA" id="ARBA00009975"/>
    </source>
</evidence>
<feature type="binding site" evidence="7">
    <location>
        <begin position="84"/>
        <end position="85"/>
    </location>
    <ligand>
        <name>NADP(+)</name>
        <dbReference type="ChEBI" id="CHEBI:58349"/>
    </ligand>
</feature>
<proteinExistence type="inferred from homology"/>
<sequence>MSAKVIVTIFGASGDLAQRKLYPSLFRLYKSGNLSEHFAVIGTARRPWSKEYFESVVVESISDLADSHEQAQEFASHFYYQSHDVADTEHYIKLKKLQEELNERYQAEHNKLFFLSMAPQFFGTIAKHLKSENIVDGKGFERLIVEKPFGTDLATASQLNEELLAAFDEEQIFRIDHYLGKEMIQSIFALRFANLLFENIWNKDYIDNVQITFAEKLGVEERGGYYDTSGGALRDMVQNHTLQLLSLLAMDKPSTFSKEDIRQEKIKVFQQLRKPSQKELQTLFIRGQYKSGTVNGKKYISYRSEPNVTPESMTETFAAGTFFVDSPRFQDVPFFFRTGKRLTDKGTLVNITFKQMESIFGVPLTPNVLTIFIQPTEGFSLSINGKEVGEKFQLAGNTLDYRTNATASGASPDPYEKLIYDVLHNDSTNFSHWEEVRASWELIDQIEDTWANNQAPLHFYQAGSMGPEASFELLQQQGTSWIWQPQANNDEQ</sequence>
<dbReference type="AlphaFoldDB" id="A0A917A6S8"/>
<feature type="binding site" evidence="7">
    <location>
        <position position="177"/>
    </location>
    <ligand>
        <name>substrate</name>
    </ligand>
</feature>
<dbReference type="EMBL" id="BMJN01000012">
    <property type="protein sequence ID" value="GGE30443.1"/>
    <property type="molecule type" value="Genomic_DNA"/>
</dbReference>
<keyword evidence="5 7" id="KW-0560">Oxidoreductase</keyword>
<organism evidence="10 11">
    <name type="scientific">Streptococcus himalayensis</name>
    <dbReference type="NCBI Taxonomy" id="1888195"/>
    <lineage>
        <taxon>Bacteria</taxon>
        <taxon>Bacillati</taxon>
        <taxon>Bacillota</taxon>
        <taxon>Bacilli</taxon>
        <taxon>Lactobacillales</taxon>
        <taxon>Streptococcaceae</taxon>
        <taxon>Streptococcus</taxon>
    </lineage>
</organism>
<feature type="binding site" evidence="7">
    <location>
        <position position="345"/>
    </location>
    <ligand>
        <name>substrate</name>
    </ligand>
</feature>
<evidence type="ECO:0000256" key="4">
    <source>
        <dbReference type="ARBA" id="ARBA00022857"/>
    </source>
</evidence>
<dbReference type="InterPro" id="IPR036291">
    <property type="entry name" value="NAD(P)-bd_dom_sf"/>
</dbReference>
<dbReference type="OrthoDB" id="9802739at2"/>
<dbReference type="GO" id="GO:0004345">
    <property type="term" value="F:glucose-6-phosphate dehydrogenase activity"/>
    <property type="evidence" value="ECO:0007669"/>
    <property type="project" value="UniProtKB-UniRule"/>
</dbReference>
<dbReference type="EC" id="1.1.1.49" evidence="7"/>
<feature type="binding site" evidence="7">
    <location>
        <position position="45"/>
    </location>
    <ligand>
        <name>NADP(+)</name>
        <dbReference type="ChEBI" id="CHEBI:58349"/>
    </ligand>
</feature>
<name>A0A917A6S8_9STRE</name>
<feature type="domain" description="Glucose-6-phosphate dehydrogenase NAD-binding" evidence="8">
    <location>
        <begin position="9"/>
        <end position="185"/>
    </location>
</feature>